<gene>
    <name evidence="2" type="ORF">K1718_26190</name>
</gene>
<sequence>MGPATGSGFNGTGIIKNATVPACLLADMQGADPTSLLAMDLKVVDGKLLEVAPGGSMTGVEPGLDLDKGLVLPAFVDLHTHLDKGHIWPRKANPDGSFMGALTAVGEDRIDYWSADDLRARMEFSLKCAYAHGTAAIRTHLDSIPPQEDITWPVFEEMRAEWRGRITLQGVCLFGIDRLAEDGDYLSDIADKVSNANGIMGAVTYMIPDLDRHLEDVFRAAMDRGLDLDFHVDETLDPAVVTLRHIAETAQRLKFDGKIVCGHCCSLSVHQPDEIDRTLDLLAETGIAIVSLPMCNMYLQDRVEGRTPRRRGVTLLHEMKQRGISVAVASDNTRDPFYAYGDLDMVEVYTQATRILHLDHPIGDWISTVTTTPAQLMDIRAGQLEIGAPADLVLFGARDWNELLSRPAGPRSVLRAGTLIDQTLPDYRELDQILQERQPKS</sequence>
<name>A0ABY8F292_9HYPH</name>
<dbReference type="PANTHER" id="PTHR32027">
    <property type="entry name" value="CYTOSINE DEAMINASE"/>
    <property type="match status" value="1"/>
</dbReference>
<dbReference type="InterPro" id="IPR013108">
    <property type="entry name" value="Amidohydro_3"/>
</dbReference>
<dbReference type="CDD" id="cd01293">
    <property type="entry name" value="Bact_CD"/>
    <property type="match status" value="1"/>
</dbReference>
<proteinExistence type="predicted"/>
<dbReference type="Proteomes" id="UP001209803">
    <property type="component" value="Chromosome"/>
</dbReference>
<evidence type="ECO:0000313" key="3">
    <source>
        <dbReference type="Proteomes" id="UP001209803"/>
    </source>
</evidence>
<dbReference type="EMBL" id="CP120863">
    <property type="protein sequence ID" value="WFE89602.1"/>
    <property type="molecule type" value="Genomic_DNA"/>
</dbReference>
<dbReference type="SUPFAM" id="SSF51338">
    <property type="entry name" value="Composite domain of metallo-dependent hydrolases"/>
    <property type="match status" value="1"/>
</dbReference>
<dbReference type="InterPro" id="IPR032466">
    <property type="entry name" value="Metal_Hydrolase"/>
</dbReference>
<dbReference type="InterPro" id="IPR052349">
    <property type="entry name" value="Metallo-hydrolase_Enzymes"/>
</dbReference>
<evidence type="ECO:0000313" key="2">
    <source>
        <dbReference type="EMBL" id="WFE89602.1"/>
    </source>
</evidence>
<keyword evidence="2" id="KW-0378">Hydrolase</keyword>
<dbReference type="EC" id="3.5.4.1" evidence="2"/>
<keyword evidence="3" id="KW-1185">Reference proteome</keyword>
<dbReference type="Gene3D" id="3.20.20.140">
    <property type="entry name" value="Metal-dependent hydrolases"/>
    <property type="match status" value="1"/>
</dbReference>
<dbReference type="GO" id="GO:0004131">
    <property type="term" value="F:cytosine deaminase activity"/>
    <property type="evidence" value="ECO:0007669"/>
    <property type="project" value="UniProtKB-EC"/>
</dbReference>
<dbReference type="InterPro" id="IPR011059">
    <property type="entry name" value="Metal-dep_hydrolase_composite"/>
</dbReference>
<dbReference type="Gene3D" id="2.30.40.10">
    <property type="entry name" value="Urease, subunit C, domain 1"/>
    <property type="match status" value="1"/>
</dbReference>
<protein>
    <submittedName>
        <fullName evidence="2">Cytosine deaminase</fullName>
        <ecNumber evidence="2">3.5.4.1</ecNumber>
    </submittedName>
</protein>
<dbReference type="PANTHER" id="PTHR32027:SF0">
    <property type="entry name" value="CYTOSINE DEAMINASE"/>
    <property type="match status" value="1"/>
</dbReference>
<feature type="domain" description="Amidohydrolase 3" evidence="1">
    <location>
        <begin position="211"/>
        <end position="401"/>
    </location>
</feature>
<dbReference type="SUPFAM" id="SSF51556">
    <property type="entry name" value="Metallo-dependent hydrolases"/>
    <property type="match status" value="1"/>
</dbReference>
<dbReference type="NCBIfam" id="NF005759">
    <property type="entry name" value="PRK07583.1"/>
    <property type="match status" value="1"/>
</dbReference>
<reference evidence="2 3" key="1">
    <citation type="submission" date="2023-03" db="EMBL/GenBank/DDBJ databases">
        <title>Roseibium porphyridii sp. nov. and Roseibium rhodosorbium sp. nov. isolated from marine algae, Porphyridium cruentum and Rhodosorus marinus, respectively.</title>
        <authorList>
            <person name="Lee M.W."/>
            <person name="Choi B.J."/>
            <person name="Lee J.K."/>
            <person name="Choi D.G."/>
            <person name="Baek J.H."/>
            <person name="Bayburt H."/>
            <person name="Kim J.M."/>
            <person name="Han D.M."/>
            <person name="Kim K.H."/>
            <person name="Jeon C.O."/>
        </authorList>
    </citation>
    <scope>NUCLEOTIDE SEQUENCE [LARGE SCALE GENOMIC DNA]</scope>
    <source>
        <strain evidence="2 3">KMA01</strain>
    </source>
</reference>
<dbReference type="RefSeq" id="WP_265680289.1">
    <property type="nucleotide sequence ID" value="NZ_CP120863.1"/>
</dbReference>
<organism evidence="2 3">
    <name type="scientific">Roseibium porphyridii</name>
    <dbReference type="NCBI Taxonomy" id="2866279"/>
    <lineage>
        <taxon>Bacteria</taxon>
        <taxon>Pseudomonadati</taxon>
        <taxon>Pseudomonadota</taxon>
        <taxon>Alphaproteobacteria</taxon>
        <taxon>Hyphomicrobiales</taxon>
        <taxon>Stappiaceae</taxon>
        <taxon>Roseibium</taxon>
    </lineage>
</organism>
<evidence type="ECO:0000259" key="1">
    <source>
        <dbReference type="Pfam" id="PF07969"/>
    </source>
</evidence>
<accession>A0ABY8F292</accession>
<dbReference type="Pfam" id="PF07969">
    <property type="entry name" value="Amidohydro_3"/>
    <property type="match status" value="1"/>
</dbReference>